<dbReference type="AlphaFoldDB" id="A0A1B2I9V8"/>
<dbReference type="EMBL" id="CP016757">
    <property type="protein sequence ID" value="ANZ46727.1"/>
    <property type="molecule type" value="Genomic_DNA"/>
</dbReference>
<accession>A0A1B2I9V8</accession>
<dbReference type="Gene3D" id="1.10.275.10">
    <property type="entry name" value="Fumarase/aspartase (N-terminal domain)"/>
    <property type="match status" value="1"/>
</dbReference>
<dbReference type="FunFam" id="1.10.275.10:FF:000005">
    <property type="entry name" value="Histidine ammonia-lyase"/>
    <property type="match status" value="1"/>
</dbReference>
<dbReference type="Pfam" id="PF00221">
    <property type="entry name" value="Lyase_aromatic"/>
    <property type="match status" value="1"/>
</dbReference>
<organism evidence="2 3">
    <name type="scientific">Cloacibacillus porcorum</name>
    <dbReference type="NCBI Taxonomy" id="1197717"/>
    <lineage>
        <taxon>Bacteria</taxon>
        <taxon>Thermotogati</taxon>
        <taxon>Synergistota</taxon>
        <taxon>Synergistia</taxon>
        <taxon>Synergistales</taxon>
        <taxon>Synergistaceae</taxon>
        <taxon>Cloacibacillus</taxon>
    </lineage>
</organism>
<proteinExistence type="predicted"/>
<name>A0A1B2I9V8_9BACT</name>
<dbReference type="InterPro" id="IPR024083">
    <property type="entry name" value="Fumarase/histidase_N"/>
</dbReference>
<dbReference type="InterPro" id="IPR001106">
    <property type="entry name" value="Aromatic_Lyase"/>
</dbReference>
<dbReference type="PANTHER" id="PTHR10362">
    <property type="entry name" value="HISTIDINE AMMONIA-LYASE"/>
    <property type="match status" value="1"/>
</dbReference>
<dbReference type="CDD" id="cd00332">
    <property type="entry name" value="PAL-HAL"/>
    <property type="match status" value="1"/>
</dbReference>
<gene>
    <name evidence="2" type="ORF">BED41_15480</name>
</gene>
<reference evidence="2" key="1">
    <citation type="submission" date="2016-08" db="EMBL/GenBank/DDBJ databases">
        <title>Complete genome of Cloacibacillus porcorum.</title>
        <authorList>
            <person name="Looft T."/>
            <person name="Bayles D.O."/>
            <person name="Alt D.P."/>
        </authorList>
    </citation>
    <scope>NUCLEOTIDE SEQUENCE [LARGE SCALE GENOMIC DNA]</scope>
    <source>
        <strain evidence="2">CL-84</strain>
    </source>
</reference>
<dbReference type="Gene3D" id="1.20.200.10">
    <property type="entry name" value="Fumarase/aspartase (Central domain)"/>
    <property type="match status" value="1"/>
</dbReference>
<keyword evidence="1" id="KW-0456">Lyase</keyword>
<evidence type="ECO:0008006" key="4">
    <source>
        <dbReference type="Google" id="ProtNLM"/>
    </source>
</evidence>
<sequence length="511" mass="55942">MRTVVMDDDDFTIEEVVAVARYHAKVEFSPAFIERVNKSRAIIDRFVEEDRPVYGVTTGFGDNVTKRVTPEDAALLQLNIARSHAVSMGEPLKEEQVRAIQIAQINNSGRGVSGVSIQLLEHIRDLLNHNVTPYVPGEGVVGALSTEGQTTLPLIGEGKAYYDGKLMSGAEALKAAGLTPYVLKSKEGLSLLNGTPGATGLACLATYDAVSATKASEVIAAFSYETNKGNIKHLDPRLHSVKNHSEQQESADNILRLLEGSEISKKYEGYRMQDVYSLRCAAQMIGGTKRAIKEAYIAVTEELNSCSDNPIIYPTTDGDGVALMGGNFDRAYLCIHMDALCIAMTHLGKLIERRTDRLTNRHFSDYPPFLVKNPGLNSGFMIIQYTSAGLVAEMKVLSHPVSVDSIPTSANQEDPVSFGFYASRKACEVAKKLEYLNGIELMTQVQAMDFMEEGDLKHSPVIQAIYDLVRSKVPTVEEDRHFYPDIVSVCGMLTSGEVLACAEELVGELKF</sequence>
<dbReference type="KEGG" id="cpor:BED41_15480"/>
<evidence type="ECO:0000313" key="2">
    <source>
        <dbReference type="EMBL" id="ANZ46727.1"/>
    </source>
</evidence>
<dbReference type="GO" id="GO:0016841">
    <property type="term" value="F:ammonia-lyase activity"/>
    <property type="evidence" value="ECO:0007669"/>
    <property type="project" value="UniProtKB-ARBA"/>
</dbReference>
<protein>
    <recommendedName>
        <fullName evidence="4">Histidine ammonia-lyase</fullName>
    </recommendedName>
</protein>
<keyword evidence="3" id="KW-1185">Reference proteome</keyword>
<dbReference type="STRING" id="1197717.BED41_15480"/>
<evidence type="ECO:0000313" key="3">
    <source>
        <dbReference type="Proteomes" id="UP000093044"/>
    </source>
</evidence>
<evidence type="ECO:0000256" key="1">
    <source>
        <dbReference type="ARBA" id="ARBA00023239"/>
    </source>
</evidence>
<dbReference type="Proteomes" id="UP000093044">
    <property type="component" value="Chromosome"/>
</dbReference>
<dbReference type="SUPFAM" id="SSF48557">
    <property type="entry name" value="L-aspartase-like"/>
    <property type="match status" value="1"/>
</dbReference>
<dbReference type="InterPro" id="IPR008948">
    <property type="entry name" value="L-Aspartase-like"/>
</dbReference>